<evidence type="ECO:0000313" key="4">
    <source>
        <dbReference type="Proteomes" id="UP000186817"/>
    </source>
</evidence>
<dbReference type="InterPro" id="IPR001525">
    <property type="entry name" value="C5_MeTfrase"/>
</dbReference>
<dbReference type="InterPro" id="IPR029063">
    <property type="entry name" value="SAM-dependent_MTases_sf"/>
</dbReference>
<keyword evidence="2" id="KW-0808">Transferase</keyword>
<accession>A0A1Q9C3Y2</accession>
<protein>
    <submittedName>
        <fullName evidence="3">Modification methylase NgoPII</fullName>
    </submittedName>
</protein>
<evidence type="ECO:0000313" key="3">
    <source>
        <dbReference type="EMBL" id="OLP77633.1"/>
    </source>
</evidence>
<organism evidence="3 4">
    <name type="scientific">Symbiodinium microadriaticum</name>
    <name type="common">Dinoflagellate</name>
    <name type="synonym">Zooxanthella microadriatica</name>
    <dbReference type="NCBI Taxonomy" id="2951"/>
    <lineage>
        <taxon>Eukaryota</taxon>
        <taxon>Sar</taxon>
        <taxon>Alveolata</taxon>
        <taxon>Dinophyceae</taxon>
        <taxon>Suessiales</taxon>
        <taxon>Symbiodiniaceae</taxon>
        <taxon>Symbiodinium</taxon>
    </lineage>
</organism>
<dbReference type="GO" id="GO:0008168">
    <property type="term" value="F:methyltransferase activity"/>
    <property type="evidence" value="ECO:0007669"/>
    <property type="project" value="UniProtKB-KW"/>
</dbReference>
<dbReference type="SUPFAM" id="SSF53335">
    <property type="entry name" value="S-adenosyl-L-methionine-dependent methyltransferases"/>
    <property type="match status" value="1"/>
</dbReference>
<dbReference type="Pfam" id="PF00145">
    <property type="entry name" value="DNA_methylase"/>
    <property type="match status" value="1"/>
</dbReference>
<dbReference type="OrthoDB" id="447821at2759"/>
<dbReference type="Gene3D" id="3.90.120.10">
    <property type="entry name" value="DNA Methylase, subunit A, domain 2"/>
    <property type="match status" value="1"/>
</dbReference>
<sequence>MSRPCPGPVPPLSHHCLATVPQSKLRDATHRFGWRFSPGLCWEDDEAEEKRLPRADGRCNGYDHGGDSHGAIHGGNGKCKHGCDRRAAAHGGNATREHGCNRRAAGLRPMIHEQVDTDIAGYRAGRVLRVLGRPLRATEPCVGLGGLRRLCELSGSQYVSTQSFDTETSLLAYYENLQRFCGTRGVEGLRLGTAGDVEQINPESLLPVEAIMAGPPCQPWAGNGRQLGTADARASVMDTCVGWIISQAWQGQLLAFAVENSPRLRGTAYLRELLQRLQVCIPMFVVSVEVHDLCQLCPQHRERLWIRGLRRDCLRGLPGLPPPLTVKDIGGKVSLETVLDQRALPIDPRSLCQNMQCNLAAYVTLVQRDIEKGYAGEVAVMELDRNLKEFGGGVAYDCTPPVRTKGPKLWLLRTKDVKEHRPWQEHSLHRYMLPAEKALLQGHEPRTPWLFGSLTQAEKAVGNAYHPLQLGVKMCPLLEIAFLQGKLKTEPQTMTQEELWQLTPPPEAVVAAQLSEDEDMLEGSLLEEPAFQGFAEGQGQGQGAEVHPAPRRPLPIKVETVKLQAVKLEPGCKTWAAGTLKMEKAKRAAVVNLASPQRRVRQKTGDC</sequence>
<evidence type="ECO:0000256" key="2">
    <source>
        <dbReference type="ARBA" id="ARBA00022679"/>
    </source>
</evidence>
<dbReference type="Proteomes" id="UP000186817">
    <property type="component" value="Unassembled WGS sequence"/>
</dbReference>
<evidence type="ECO:0000256" key="1">
    <source>
        <dbReference type="ARBA" id="ARBA00022603"/>
    </source>
</evidence>
<name>A0A1Q9C3Y2_SYMMI</name>
<dbReference type="EMBL" id="LSRX01001735">
    <property type="protein sequence ID" value="OLP77633.1"/>
    <property type="molecule type" value="Genomic_DNA"/>
</dbReference>
<keyword evidence="4" id="KW-1185">Reference proteome</keyword>
<reference evidence="3 4" key="1">
    <citation type="submission" date="2016-02" db="EMBL/GenBank/DDBJ databases">
        <title>Genome analysis of coral dinoflagellate symbionts highlights evolutionary adaptations to a symbiotic lifestyle.</title>
        <authorList>
            <person name="Aranda M."/>
            <person name="Li Y."/>
            <person name="Liew Y.J."/>
            <person name="Baumgarten S."/>
            <person name="Simakov O."/>
            <person name="Wilson M."/>
            <person name="Piel J."/>
            <person name="Ashoor H."/>
            <person name="Bougouffa S."/>
            <person name="Bajic V.B."/>
            <person name="Ryu T."/>
            <person name="Ravasi T."/>
            <person name="Bayer T."/>
            <person name="Micklem G."/>
            <person name="Kim H."/>
            <person name="Bhak J."/>
            <person name="Lajeunesse T.C."/>
            <person name="Voolstra C.R."/>
        </authorList>
    </citation>
    <scope>NUCLEOTIDE SEQUENCE [LARGE SCALE GENOMIC DNA]</scope>
    <source>
        <strain evidence="3 4">CCMP2467</strain>
    </source>
</reference>
<comment type="caution">
    <text evidence="3">The sequence shown here is derived from an EMBL/GenBank/DDBJ whole genome shotgun (WGS) entry which is preliminary data.</text>
</comment>
<keyword evidence="1 3" id="KW-0489">Methyltransferase</keyword>
<proteinExistence type="predicted"/>
<dbReference type="AlphaFoldDB" id="A0A1Q9C3Y2"/>
<dbReference type="GO" id="GO:0032259">
    <property type="term" value="P:methylation"/>
    <property type="evidence" value="ECO:0007669"/>
    <property type="project" value="UniProtKB-KW"/>
</dbReference>
<gene>
    <name evidence="3" type="primary">ngoPIIM</name>
    <name evidence="3" type="ORF">AK812_SmicGene42294</name>
</gene>
<dbReference type="Gene3D" id="3.40.50.150">
    <property type="entry name" value="Vaccinia Virus protein VP39"/>
    <property type="match status" value="1"/>
</dbReference>